<keyword evidence="3" id="KW-1185">Reference proteome</keyword>
<accession>A0A1I5IN30</accession>
<dbReference type="Proteomes" id="UP000199564">
    <property type="component" value="Unassembled WGS sequence"/>
</dbReference>
<keyword evidence="1" id="KW-0472">Membrane</keyword>
<keyword evidence="1" id="KW-0812">Transmembrane</keyword>
<dbReference type="RefSeq" id="WP_139217504.1">
    <property type="nucleotide sequence ID" value="NZ_FOVW01000009.1"/>
</dbReference>
<organism evidence="2 3">
    <name type="scientific">Algoriphagus ornithinivorans</name>
    <dbReference type="NCBI Taxonomy" id="226506"/>
    <lineage>
        <taxon>Bacteria</taxon>
        <taxon>Pseudomonadati</taxon>
        <taxon>Bacteroidota</taxon>
        <taxon>Cytophagia</taxon>
        <taxon>Cytophagales</taxon>
        <taxon>Cyclobacteriaceae</taxon>
        <taxon>Algoriphagus</taxon>
    </lineage>
</organism>
<gene>
    <name evidence="2" type="ORF">SAMN04488519_10989</name>
</gene>
<name>A0A1I5IN30_9BACT</name>
<protein>
    <submittedName>
        <fullName evidence="2">Uncharacterized protein</fullName>
    </submittedName>
</protein>
<evidence type="ECO:0000313" key="2">
    <source>
        <dbReference type="EMBL" id="SFO62025.1"/>
    </source>
</evidence>
<keyword evidence="1" id="KW-1133">Transmembrane helix</keyword>
<sequence length="135" mass="15675">MKSTRILYLLLSLSVLALVVYILKESFTQPGLDRFEGKFEELGFYRNENNTGPVLRIYAIKVLNEEGNWMREFAEMQPHTKYGKTLVYFFSPEAPSKIDLTPKYPYFQASLEPLVLARFEKSPMGQSKFQEGFSQ</sequence>
<dbReference type="STRING" id="226506.SAMN04488519_10989"/>
<dbReference type="EMBL" id="FOVW01000009">
    <property type="protein sequence ID" value="SFO62025.1"/>
    <property type="molecule type" value="Genomic_DNA"/>
</dbReference>
<reference evidence="3" key="1">
    <citation type="submission" date="2016-10" db="EMBL/GenBank/DDBJ databases">
        <authorList>
            <person name="Varghese N."/>
            <person name="Submissions S."/>
        </authorList>
    </citation>
    <scope>NUCLEOTIDE SEQUENCE [LARGE SCALE GENOMIC DNA]</scope>
    <source>
        <strain evidence="3">DSM 15282</strain>
    </source>
</reference>
<dbReference type="AlphaFoldDB" id="A0A1I5IN30"/>
<feature type="transmembrane region" description="Helical" evidence="1">
    <location>
        <begin position="6"/>
        <end position="23"/>
    </location>
</feature>
<evidence type="ECO:0000313" key="3">
    <source>
        <dbReference type="Proteomes" id="UP000199564"/>
    </source>
</evidence>
<evidence type="ECO:0000256" key="1">
    <source>
        <dbReference type="SAM" id="Phobius"/>
    </source>
</evidence>
<proteinExistence type="predicted"/>